<dbReference type="Proteomes" id="UP000830583">
    <property type="component" value="Chromosome"/>
</dbReference>
<feature type="domain" description="Outer membrane protein beta-barrel" evidence="2">
    <location>
        <begin position="20"/>
        <end position="158"/>
    </location>
</feature>
<evidence type="ECO:0000313" key="3">
    <source>
        <dbReference type="EMBL" id="UPQ79912.1"/>
    </source>
</evidence>
<evidence type="ECO:0000256" key="1">
    <source>
        <dbReference type="SAM" id="SignalP"/>
    </source>
</evidence>
<gene>
    <name evidence="3" type="ORF">M0M57_03535</name>
</gene>
<sequence length="194" mass="21695">MKKCLAIFVFIFSGTLVSNAQFEFKPGVRAGVNIAKVTNFEVDSKTDFFVGGQFELKFVDFYSLQPEVIYSRQGFKADNDNYSIDYLSLGITNKFTFGGGFNVLVGPTIDFKVGDNLPTFFSDELIGVDFALMGGIGYTFKNGLAVDVRFKQGLVDIFGDNYNEYNDENGNGNFDDVRLNQLFQFGVSYSFDLK</sequence>
<dbReference type="InterPro" id="IPR025665">
    <property type="entry name" value="Beta-barrel_OMP_2"/>
</dbReference>
<protein>
    <submittedName>
        <fullName evidence="3">Porin family protein</fullName>
    </submittedName>
</protein>
<feature type="signal peptide" evidence="1">
    <location>
        <begin position="1"/>
        <end position="20"/>
    </location>
</feature>
<organism evidence="3 4">
    <name type="scientific">Flavobacterium azooxidireducens</name>
    <dbReference type="NCBI Taxonomy" id="1871076"/>
    <lineage>
        <taxon>Bacteria</taxon>
        <taxon>Pseudomonadati</taxon>
        <taxon>Bacteroidota</taxon>
        <taxon>Flavobacteriia</taxon>
        <taxon>Flavobacteriales</taxon>
        <taxon>Flavobacteriaceae</taxon>
        <taxon>Flavobacterium</taxon>
    </lineage>
</organism>
<dbReference type="Pfam" id="PF13568">
    <property type="entry name" value="OMP_b-brl_2"/>
    <property type="match status" value="1"/>
</dbReference>
<keyword evidence="1" id="KW-0732">Signal</keyword>
<accession>A0ABY4KKI4</accession>
<proteinExistence type="predicted"/>
<evidence type="ECO:0000313" key="4">
    <source>
        <dbReference type="Proteomes" id="UP000830583"/>
    </source>
</evidence>
<keyword evidence="4" id="KW-1185">Reference proteome</keyword>
<dbReference type="EMBL" id="CP096205">
    <property type="protein sequence ID" value="UPQ79912.1"/>
    <property type="molecule type" value="Genomic_DNA"/>
</dbReference>
<name>A0ABY4KKI4_9FLAO</name>
<evidence type="ECO:0000259" key="2">
    <source>
        <dbReference type="Pfam" id="PF13568"/>
    </source>
</evidence>
<feature type="chain" id="PRO_5047075836" evidence="1">
    <location>
        <begin position="21"/>
        <end position="194"/>
    </location>
</feature>
<dbReference type="RefSeq" id="WP_248435429.1">
    <property type="nucleotide sequence ID" value="NZ_CP096205.1"/>
</dbReference>
<reference evidence="3" key="1">
    <citation type="submission" date="2022-04" db="EMBL/GenBank/DDBJ databases">
        <title>Consumption of N2O by Flavobacterium azooxidireducens sp. nov. isolated from Decomposing Leaf Litter of Phragmites australis (Cav.).</title>
        <authorList>
            <person name="Behrendt U."/>
            <person name="Spanner T."/>
            <person name="Augustin J."/>
            <person name="Horn M.A."/>
            <person name="Kolb S."/>
            <person name="Ulrich A."/>
        </authorList>
    </citation>
    <scope>NUCLEOTIDE SEQUENCE</scope>
    <source>
        <strain evidence="3">IGB 4-14</strain>
    </source>
</reference>